<dbReference type="Pfam" id="PF03471">
    <property type="entry name" value="CorC_HlyC"/>
    <property type="match status" value="1"/>
</dbReference>
<evidence type="ECO:0000313" key="15">
    <source>
        <dbReference type="Proteomes" id="UP000664414"/>
    </source>
</evidence>
<dbReference type="InterPro" id="IPR000644">
    <property type="entry name" value="CBS_dom"/>
</dbReference>
<dbReference type="InterPro" id="IPR002550">
    <property type="entry name" value="CNNM"/>
</dbReference>
<feature type="domain" description="CBS" evidence="12">
    <location>
        <begin position="210"/>
        <end position="271"/>
    </location>
</feature>
<dbReference type="InterPro" id="IPR046342">
    <property type="entry name" value="CBS_dom_sf"/>
</dbReference>
<proteinExistence type="inferred from homology"/>
<comment type="similarity">
    <text evidence="2">Belongs to the UPF0053 family. Hemolysin C subfamily.</text>
</comment>
<dbReference type="InterPro" id="IPR036318">
    <property type="entry name" value="FAD-bd_PCMH-like_sf"/>
</dbReference>
<comment type="subcellular location">
    <subcellularLocation>
        <location evidence="1">Cell membrane</location>
        <topology evidence="1">Multi-pass membrane protein</topology>
    </subcellularLocation>
</comment>
<feature type="domain" description="CBS" evidence="12">
    <location>
        <begin position="276"/>
        <end position="333"/>
    </location>
</feature>
<keyword evidence="3" id="KW-1003">Cell membrane</keyword>
<keyword evidence="8 10" id="KW-0472">Membrane</keyword>
<dbReference type="CDD" id="cd04590">
    <property type="entry name" value="CBS_pair_CorC_HlyC_assoc"/>
    <property type="match status" value="1"/>
</dbReference>
<protein>
    <submittedName>
        <fullName evidence="14">HlyC/CorC family transporter</fullName>
    </submittedName>
</protein>
<organism evidence="14 15">
    <name type="scientific">Candidatus Paracaedimonas acanthamoebae</name>
    <dbReference type="NCBI Taxonomy" id="244581"/>
    <lineage>
        <taxon>Bacteria</taxon>
        <taxon>Pseudomonadati</taxon>
        <taxon>Pseudomonadota</taxon>
        <taxon>Alphaproteobacteria</taxon>
        <taxon>Holosporales</taxon>
        <taxon>Caedimonadaceae</taxon>
        <taxon>Candidatus Paracaedimonas</taxon>
    </lineage>
</organism>
<dbReference type="InterPro" id="IPR005170">
    <property type="entry name" value="Transptr-assoc_dom"/>
</dbReference>
<evidence type="ECO:0000256" key="3">
    <source>
        <dbReference type="ARBA" id="ARBA00022475"/>
    </source>
</evidence>
<evidence type="ECO:0000256" key="10">
    <source>
        <dbReference type="PROSITE-ProRule" id="PRU01193"/>
    </source>
</evidence>
<dbReference type="PANTHER" id="PTHR22777:SF32">
    <property type="entry name" value="UPF0053 INNER MEMBRANE PROTEIN YFJD"/>
    <property type="match status" value="1"/>
</dbReference>
<feature type="transmembrane region" description="Helical" evidence="11">
    <location>
        <begin position="94"/>
        <end position="119"/>
    </location>
</feature>
<keyword evidence="6 10" id="KW-1133">Transmembrane helix</keyword>
<dbReference type="Pfam" id="PF00571">
    <property type="entry name" value="CBS"/>
    <property type="match status" value="2"/>
</dbReference>
<keyword evidence="5" id="KW-0677">Repeat</keyword>
<dbReference type="GO" id="GO:0050660">
    <property type="term" value="F:flavin adenine dinucleotide binding"/>
    <property type="evidence" value="ECO:0007669"/>
    <property type="project" value="InterPro"/>
</dbReference>
<evidence type="ECO:0000259" key="12">
    <source>
        <dbReference type="PROSITE" id="PS51371"/>
    </source>
</evidence>
<evidence type="ECO:0000256" key="7">
    <source>
        <dbReference type="ARBA" id="ARBA00023122"/>
    </source>
</evidence>
<dbReference type="PANTHER" id="PTHR22777">
    <property type="entry name" value="HEMOLYSIN-RELATED"/>
    <property type="match status" value="1"/>
</dbReference>
<evidence type="ECO:0000259" key="13">
    <source>
        <dbReference type="PROSITE" id="PS51846"/>
    </source>
</evidence>
<dbReference type="InterPro" id="IPR016169">
    <property type="entry name" value="FAD-bd_PCMH_sub2"/>
</dbReference>
<dbReference type="SUPFAM" id="SSF54631">
    <property type="entry name" value="CBS-domain pair"/>
    <property type="match status" value="1"/>
</dbReference>
<evidence type="ECO:0000256" key="5">
    <source>
        <dbReference type="ARBA" id="ARBA00022737"/>
    </source>
</evidence>
<keyword evidence="7 9" id="KW-0129">CBS domain</keyword>
<keyword evidence="4 10" id="KW-0812">Transmembrane</keyword>
<evidence type="ECO:0000256" key="8">
    <source>
        <dbReference type="ARBA" id="ARBA00023136"/>
    </source>
</evidence>
<comment type="caution">
    <text evidence="14">The sequence shown here is derived from an EMBL/GenBank/DDBJ whole genome shotgun (WGS) entry which is preliminary data.</text>
</comment>
<dbReference type="SMART" id="SM01091">
    <property type="entry name" value="CorC_HlyC"/>
    <property type="match status" value="1"/>
</dbReference>
<accession>A0A8J7Q123</accession>
<dbReference type="InterPro" id="IPR044751">
    <property type="entry name" value="Ion_transp-like_CBS"/>
</dbReference>
<sequence>MTISLTVAIPVILVLTILSAIFSAAETAFIAASKAKLHRLAKLGDKRAQLVKTLRQSIEKLIGAILLCNQLVNNLANSISTVVLVLLLGDAGLVYAPIVMTSLIVIYAEVMPKIIAIAYAETTAIHLARPLQVIIKLTTPLTFFMHLIARGTLRMIGIKTDPNARATSSLEELRGAIDLHGYPGEEESAEERAMLHSILDLGDVEVGEIMVHRKNAMMINADLSVKEIIHQVISSPYTRIPLWKDNKDNIVGILHAKALLKAIQKTPLEKLNILSIATKPWFIPESTTLREQLQAFRLRQEHFALVVDEYGALMGVVTLEDILEEIVGEISDEHDLPLEGVSIRRDGTIMSVGTITIRDLNRKFEWTLPDEEASTIAGLVLHESRVIPKIGQTFLIHGFQFSILKRVRNQITLLKITPPMTE</sequence>
<reference evidence="14" key="1">
    <citation type="submission" date="2021-02" db="EMBL/GenBank/DDBJ databases">
        <title>Thiocyanate and organic carbon inputs drive convergent selection for specific autotrophic Afipia and Thiobacillus strains within complex microbiomes.</title>
        <authorList>
            <person name="Huddy R.J."/>
            <person name="Sachdeva R."/>
            <person name="Kadzinga F."/>
            <person name="Kantor R.S."/>
            <person name="Harrison S.T.L."/>
            <person name="Banfield J.F."/>
        </authorList>
    </citation>
    <scope>NUCLEOTIDE SEQUENCE</scope>
    <source>
        <strain evidence="14">SCN18_10_11_15_R4_P_38_20</strain>
    </source>
</reference>
<dbReference type="AlphaFoldDB" id="A0A8J7Q123"/>
<evidence type="ECO:0000256" key="11">
    <source>
        <dbReference type="SAM" id="Phobius"/>
    </source>
</evidence>
<dbReference type="GO" id="GO:0005886">
    <property type="term" value="C:plasma membrane"/>
    <property type="evidence" value="ECO:0007669"/>
    <property type="project" value="UniProtKB-SubCell"/>
</dbReference>
<dbReference type="Gene3D" id="3.10.580.10">
    <property type="entry name" value="CBS-domain"/>
    <property type="match status" value="1"/>
</dbReference>
<name>A0A8J7Q123_9PROT</name>
<evidence type="ECO:0000256" key="9">
    <source>
        <dbReference type="PROSITE-ProRule" id="PRU00703"/>
    </source>
</evidence>
<evidence type="ECO:0000313" key="14">
    <source>
        <dbReference type="EMBL" id="MBN9413386.1"/>
    </source>
</evidence>
<dbReference type="Gene3D" id="3.30.465.10">
    <property type="match status" value="1"/>
</dbReference>
<evidence type="ECO:0000256" key="6">
    <source>
        <dbReference type="ARBA" id="ARBA00022989"/>
    </source>
</evidence>
<dbReference type="SUPFAM" id="SSF56176">
    <property type="entry name" value="FAD-binding/transporter-associated domain-like"/>
    <property type="match status" value="1"/>
</dbReference>
<evidence type="ECO:0000256" key="2">
    <source>
        <dbReference type="ARBA" id="ARBA00006446"/>
    </source>
</evidence>
<dbReference type="Pfam" id="PF01595">
    <property type="entry name" value="CNNM"/>
    <property type="match status" value="1"/>
</dbReference>
<feature type="transmembrane region" description="Helical" evidence="11">
    <location>
        <begin position="6"/>
        <end position="32"/>
    </location>
</feature>
<evidence type="ECO:0000256" key="4">
    <source>
        <dbReference type="ARBA" id="ARBA00022692"/>
    </source>
</evidence>
<feature type="transmembrane region" description="Helical" evidence="11">
    <location>
        <begin position="131"/>
        <end position="149"/>
    </location>
</feature>
<gene>
    <name evidence="14" type="ORF">J0H12_05640</name>
</gene>
<dbReference type="FunFam" id="3.10.580.10:FF:000002">
    <property type="entry name" value="Magnesium/cobalt efflux protein CorC"/>
    <property type="match status" value="1"/>
</dbReference>
<feature type="domain" description="CNNM transmembrane" evidence="13">
    <location>
        <begin position="1"/>
        <end position="191"/>
    </location>
</feature>
<dbReference type="PROSITE" id="PS51371">
    <property type="entry name" value="CBS"/>
    <property type="match status" value="2"/>
</dbReference>
<dbReference type="Proteomes" id="UP000664414">
    <property type="component" value="Unassembled WGS sequence"/>
</dbReference>
<evidence type="ECO:0000256" key="1">
    <source>
        <dbReference type="ARBA" id="ARBA00004651"/>
    </source>
</evidence>
<dbReference type="PROSITE" id="PS51846">
    <property type="entry name" value="CNNM"/>
    <property type="match status" value="1"/>
</dbReference>
<dbReference type="EMBL" id="JAFKGL010000022">
    <property type="protein sequence ID" value="MBN9413386.1"/>
    <property type="molecule type" value="Genomic_DNA"/>
</dbReference>